<evidence type="ECO:0008006" key="3">
    <source>
        <dbReference type="Google" id="ProtNLM"/>
    </source>
</evidence>
<comment type="caution">
    <text evidence="1">The sequence shown here is derived from an EMBL/GenBank/DDBJ whole genome shotgun (WGS) entry which is preliminary data.</text>
</comment>
<evidence type="ECO:0000313" key="1">
    <source>
        <dbReference type="EMBL" id="MDN4592679.1"/>
    </source>
</evidence>
<dbReference type="Gene3D" id="2.50.20.20">
    <property type="match status" value="1"/>
</dbReference>
<dbReference type="RefSeq" id="WP_301237398.1">
    <property type="nucleotide sequence ID" value="NZ_JANRHH010000012.1"/>
</dbReference>
<name>A0ABT8IKJ6_9BACL</name>
<evidence type="ECO:0000313" key="2">
    <source>
        <dbReference type="Proteomes" id="UP001174196"/>
    </source>
</evidence>
<reference evidence="1" key="1">
    <citation type="submission" date="2022-08" db="EMBL/GenBank/DDBJ databases">
        <title>Polycladomyces zharkentsis sp. nov., a novel thermophilic CMC and starch-degrading bacterium isolated from a geothermal spring in Kazakhstan.</title>
        <authorList>
            <person name="Mashzhan A."/>
            <person name="Kistaubaeva A."/>
            <person name="Javier-Lopez R."/>
            <person name="Birkeland N.-K."/>
        </authorList>
    </citation>
    <scope>NUCLEOTIDE SEQUENCE</scope>
    <source>
        <strain evidence="1">KSR 13</strain>
    </source>
</reference>
<keyword evidence="2" id="KW-1185">Reference proteome</keyword>
<gene>
    <name evidence="1" type="ORF">NWF35_01885</name>
</gene>
<dbReference type="Pfam" id="PF20316">
    <property type="entry name" value="DUF6612"/>
    <property type="match status" value="1"/>
</dbReference>
<organism evidence="1 2">
    <name type="scientific">Polycladomyces subterraneus</name>
    <dbReference type="NCBI Taxonomy" id="1016997"/>
    <lineage>
        <taxon>Bacteria</taxon>
        <taxon>Bacillati</taxon>
        <taxon>Bacillota</taxon>
        <taxon>Bacilli</taxon>
        <taxon>Bacillales</taxon>
        <taxon>Thermoactinomycetaceae</taxon>
        <taxon>Polycladomyces</taxon>
    </lineage>
</organism>
<dbReference type="Proteomes" id="UP001174196">
    <property type="component" value="Unassembled WGS sequence"/>
</dbReference>
<proteinExistence type="predicted"/>
<protein>
    <recommendedName>
        <fullName evidence="3">Lipoprotein</fullName>
    </recommendedName>
</protein>
<dbReference type="InterPro" id="IPR046720">
    <property type="entry name" value="DUF6612"/>
</dbReference>
<dbReference type="EMBL" id="JANRHH010000012">
    <property type="protein sequence ID" value="MDN4592679.1"/>
    <property type="molecule type" value="Genomic_DNA"/>
</dbReference>
<dbReference type="PROSITE" id="PS51257">
    <property type="entry name" value="PROKAR_LIPOPROTEIN"/>
    <property type="match status" value="1"/>
</dbReference>
<accession>A0ABT8IKJ6</accession>
<sequence length="289" mass="32089">MRRKWNWLFVSAMILVLVAGCGQLNIAAEGMKKLTPKEVLIKAEHAAEKSKGLSYKITGNQALSIEAGGQTKSVDQTIEGNIDLTNQPQAMHITMTVHSEGQKVDGEMYMVGNELYQKTVDGSGWLKSNAPDLGSTESQNPNEALQKLEELLGKLQTPEEKKMLKMTETANAYVLEINVDEHTPHTIIDKCMEEVKAAMLPQFQHAGIPVDADQIKLHQYSQKITIDKKSFRQTKVVQETKIEIPINDPSVSGTLNADQKMEMSLVGDFNETIKIPEDVKNSAQEVQVQ</sequence>